<evidence type="ECO:0000313" key="2">
    <source>
        <dbReference type="EMBL" id="KAI8033124.1"/>
    </source>
</evidence>
<reference evidence="2" key="1">
    <citation type="journal article" date="2023" name="Genome Biol. Evol.">
        <title>Long-read-based Genome Assembly of Drosophila gunungcola Reveals Fewer Chemosensory Genes in Flower-breeding Species.</title>
        <authorList>
            <person name="Negi A."/>
            <person name="Liao B.Y."/>
            <person name="Yeh S.D."/>
        </authorList>
    </citation>
    <scope>NUCLEOTIDE SEQUENCE</scope>
    <source>
        <strain evidence="2">Sukarami</strain>
    </source>
</reference>
<feature type="region of interest" description="Disordered" evidence="1">
    <location>
        <begin position="49"/>
        <end position="86"/>
    </location>
</feature>
<sequence>MSGGQVMNIALIIDGRRLNWRMADGSCSSAHLVPTHAFGVVSEKCFPRHLHDGGESKEVESLEPEPETETKPTQDLDLGLGGDAQR</sequence>
<name>A0A9Q0BIY6_9MUSC</name>
<keyword evidence="3" id="KW-1185">Reference proteome</keyword>
<accession>A0A9Q0BIY6</accession>
<organism evidence="2 3">
    <name type="scientific">Drosophila gunungcola</name>
    <name type="common">fruit fly</name>
    <dbReference type="NCBI Taxonomy" id="103775"/>
    <lineage>
        <taxon>Eukaryota</taxon>
        <taxon>Metazoa</taxon>
        <taxon>Ecdysozoa</taxon>
        <taxon>Arthropoda</taxon>
        <taxon>Hexapoda</taxon>
        <taxon>Insecta</taxon>
        <taxon>Pterygota</taxon>
        <taxon>Neoptera</taxon>
        <taxon>Endopterygota</taxon>
        <taxon>Diptera</taxon>
        <taxon>Brachycera</taxon>
        <taxon>Muscomorpha</taxon>
        <taxon>Ephydroidea</taxon>
        <taxon>Drosophilidae</taxon>
        <taxon>Drosophila</taxon>
        <taxon>Sophophora</taxon>
    </lineage>
</organism>
<dbReference type="EMBL" id="JAMKOV010000188">
    <property type="protein sequence ID" value="KAI8033124.1"/>
    <property type="molecule type" value="Genomic_DNA"/>
</dbReference>
<comment type="caution">
    <text evidence="2">The sequence shown here is derived from an EMBL/GenBank/DDBJ whole genome shotgun (WGS) entry which is preliminary data.</text>
</comment>
<protein>
    <submittedName>
        <fullName evidence="2">Uncharacterized protein</fullName>
    </submittedName>
</protein>
<dbReference type="Proteomes" id="UP001059596">
    <property type="component" value="Unassembled WGS sequence"/>
</dbReference>
<proteinExistence type="predicted"/>
<evidence type="ECO:0000313" key="3">
    <source>
        <dbReference type="Proteomes" id="UP001059596"/>
    </source>
</evidence>
<feature type="compositionally biased region" description="Basic and acidic residues" evidence="1">
    <location>
        <begin position="49"/>
        <end position="60"/>
    </location>
</feature>
<evidence type="ECO:0000256" key="1">
    <source>
        <dbReference type="SAM" id="MobiDB-lite"/>
    </source>
</evidence>
<dbReference type="AlphaFoldDB" id="A0A9Q0BIY6"/>
<gene>
    <name evidence="2" type="ORF">M5D96_014124</name>
</gene>